<evidence type="ECO:0000313" key="7">
    <source>
        <dbReference type="Proteomes" id="UP000219050"/>
    </source>
</evidence>
<protein>
    <recommendedName>
        <fullName evidence="5">Sulfatase N-terminal domain-containing protein</fullName>
    </recommendedName>
</protein>
<dbReference type="AlphaFoldDB" id="A0A291LY24"/>
<dbReference type="Gene3D" id="3.40.720.10">
    <property type="entry name" value="Alkaline Phosphatase, subunit A"/>
    <property type="match status" value="1"/>
</dbReference>
<organism evidence="6 7">
    <name type="scientific">Pacificitalea manganoxidans</name>
    <dbReference type="NCBI Taxonomy" id="1411902"/>
    <lineage>
        <taxon>Bacteria</taxon>
        <taxon>Pseudomonadati</taxon>
        <taxon>Pseudomonadota</taxon>
        <taxon>Alphaproteobacteria</taxon>
        <taxon>Rhodobacterales</taxon>
        <taxon>Paracoccaceae</taxon>
        <taxon>Pacificitalea</taxon>
    </lineage>
</organism>
<evidence type="ECO:0000256" key="4">
    <source>
        <dbReference type="SAM" id="MobiDB-lite"/>
    </source>
</evidence>
<dbReference type="Proteomes" id="UP000219050">
    <property type="component" value="Chromosome"/>
</dbReference>
<dbReference type="InterPro" id="IPR050738">
    <property type="entry name" value="Sulfatase"/>
</dbReference>
<reference evidence="6 7" key="1">
    <citation type="submission" date="2017-05" db="EMBL/GenBank/DDBJ databases">
        <title>Comparative genomic and metabolic analysis of manganese-oxidizing mechanisms in Celeribater manganoxidans DY25T: its adaption to the environment of polymetallic nodule.</title>
        <authorList>
            <person name="Wang X."/>
        </authorList>
    </citation>
    <scope>NUCLEOTIDE SEQUENCE [LARGE SCALE GENOMIC DNA]</scope>
    <source>
        <strain evidence="6 7">DY25</strain>
    </source>
</reference>
<dbReference type="KEGG" id="cmag:CBW24_05995"/>
<sequence>MRRRGCRAEGGCFVPTLHKPNILLLCTSQQRFDSLGCYGNTQAVTPCLDGLAESGAKFAACYVQSTESSPSRAALFTGKYPRNHGLWANGVALPAYQDMFTRALADAGYDCGLIGRQHLSSCDDAATEARRDNDGYRVFDWSHGPRHRSRQNAYHEWLRQKAPEVYAQIFPWNARGRNADAGPSETLNHPIDTVAPELHYSHWVAERAIAFIGTERAENEPFFLIANFSDPQGPFGAPDTYRAQIDADALAPPKGTGTAEKRPGNARANAGQDAHAPDAGTIAADDPREMQAQYLAMVAQIDAEVARILAALDASGQAEDTLVIFTSDHGEMLGDHNARQNGPMMNEGATRVPLILRWPGRVPPRTDLPDLVQTIDITATVLEAAGITRFAGQQGQSLLPLIDGTATGRGWAFCEYRTAGPRAAPPVSTTMLRRGDVKLIVWHGRPATTWDADGELYDLANDPDETRNLFHSAECDDLREAMMDSLIDVLCSIEDQTRPRVAKW</sequence>
<keyword evidence="2" id="KW-0378">Hydrolase</keyword>
<evidence type="ECO:0000256" key="1">
    <source>
        <dbReference type="ARBA" id="ARBA00008779"/>
    </source>
</evidence>
<evidence type="ECO:0000259" key="5">
    <source>
        <dbReference type="Pfam" id="PF00884"/>
    </source>
</evidence>
<feature type="region of interest" description="Disordered" evidence="4">
    <location>
        <begin position="250"/>
        <end position="282"/>
    </location>
</feature>
<evidence type="ECO:0000256" key="2">
    <source>
        <dbReference type="ARBA" id="ARBA00022801"/>
    </source>
</evidence>
<dbReference type="GO" id="GO:0004065">
    <property type="term" value="F:arylsulfatase activity"/>
    <property type="evidence" value="ECO:0007669"/>
    <property type="project" value="TreeGrafter"/>
</dbReference>
<evidence type="ECO:0000313" key="6">
    <source>
        <dbReference type="EMBL" id="ATI41599.1"/>
    </source>
</evidence>
<dbReference type="PANTHER" id="PTHR42693:SF53">
    <property type="entry name" value="ENDO-4-O-SULFATASE"/>
    <property type="match status" value="1"/>
</dbReference>
<dbReference type="Pfam" id="PF00884">
    <property type="entry name" value="Sulfatase"/>
    <property type="match status" value="1"/>
</dbReference>
<dbReference type="SUPFAM" id="SSF53649">
    <property type="entry name" value="Alkaline phosphatase-like"/>
    <property type="match status" value="1"/>
</dbReference>
<feature type="modified residue" description="3-oxoalanine (Ser)" evidence="3">
    <location>
        <position position="68"/>
    </location>
</feature>
<comment type="PTM">
    <text evidence="3">The conversion to 3-oxoalanine (also known as C-formylglycine, FGly), of a serine or cysteine residue in prokaryotes and of a cysteine residue in eukaryotes, is critical for catalytic activity.</text>
</comment>
<proteinExistence type="inferred from homology"/>
<accession>A0A291LY24</accession>
<dbReference type="InterPro" id="IPR000917">
    <property type="entry name" value="Sulfatase_N"/>
</dbReference>
<dbReference type="InterPro" id="IPR017850">
    <property type="entry name" value="Alkaline_phosphatase_core_sf"/>
</dbReference>
<name>A0A291LY24_9RHOB</name>
<feature type="domain" description="Sulfatase N-terminal" evidence="5">
    <location>
        <begin position="20"/>
        <end position="387"/>
    </location>
</feature>
<dbReference type="EMBL" id="CP021404">
    <property type="protein sequence ID" value="ATI41599.1"/>
    <property type="molecule type" value="Genomic_DNA"/>
</dbReference>
<comment type="similarity">
    <text evidence="1">Belongs to the sulfatase family.</text>
</comment>
<gene>
    <name evidence="6" type="ORF">CBW24_05995</name>
</gene>
<keyword evidence="7" id="KW-1185">Reference proteome</keyword>
<evidence type="ECO:0000256" key="3">
    <source>
        <dbReference type="PIRSR" id="PIRSR600917-52"/>
    </source>
</evidence>
<dbReference type="PANTHER" id="PTHR42693">
    <property type="entry name" value="ARYLSULFATASE FAMILY MEMBER"/>
    <property type="match status" value="1"/>
</dbReference>